<keyword evidence="3" id="KW-1185">Reference proteome</keyword>
<proteinExistence type="predicted"/>
<dbReference type="KEGG" id="mhey:H2LOC_008175"/>
<dbReference type="Proteomes" id="UP000309061">
    <property type="component" value="Chromosome"/>
</dbReference>
<protein>
    <submittedName>
        <fullName evidence="2">Uncharacterized protein</fullName>
    </submittedName>
</protein>
<dbReference type="EMBL" id="CP046052">
    <property type="protein sequence ID" value="QGM45678.1"/>
    <property type="molecule type" value="Genomic_DNA"/>
</dbReference>
<accession>A0A6B8KGJ7</accession>
<reference evidence="2 3" key="1">
    <citation type="submission" date="2019-11" db="EMBL/GenBank/DDBJ databases">
        <title>The genome sequence of Methylocystis heyeri.</title>
        <authorList>
            <person name="Oshkin I.Y."/>
            <person name="Miroshnikov K."/>
            <person name="Dedysh S.N."/>
        </authorList>
    </citation>
    <scope>NUCLEOTIDE SEQUENCE [LARGE SCALE GENOMIC DNA]</scope>
    <source>
        <strain evidence="2 3">H2</strain>
    </source>
</reference>
<keyword evidence="1" id="KW-0472">Membrane</keyword>
<name>A0A6B8KGJ7_9HYPH</name>
<evidence type="ECO:0000313" key="3">
    <source>
        <dbReference type="Proteomes" id="UP000309061"/>
    </source>
</evidence>
<sequence>MFRKVAGQGLLALILPEASRMRRLLVFVVFSVAQHWFARIWITIV</sequence>
<gene>
    <name evidence="2" type="ORF">H2LOC_008175</name>
</gene>
<feature type="transmembrane region" description="Helical" evidence="1">
    <location>
        <begin position="24"/>
        <end position="42"/>
    </location>
</feature>
<dbReference type="RefSeq" id="WP_154331599.1">
    <property type="nucleotide sequence ID" value="NZ_CP046052.1"/>
</dbReference>
<organism evidence="2 3">
    <name type="scientific">Methylocystis heyeri</name>
    <dbReference type="NCBI Taxonomy" id="391905"/>
    <lineage>
        <taxon>Bacteria</taxon>
        <taxon>Pseudomonadati</taxon>
        <taxon>Pseudomonadota</taxon>
        <taxon>Alphaproteobacteria</taxon>
        <taxon>Hyphomicrobiales</taxon>
        <taxon>Methylocystaceae</taxon>
        <taxon>Methylocystis</taxon>
    </lineage>
</organism>
<evidence type="ECO:0000313" key="2">
    <source>
        <dbReference type="EMBL" id="QGM45678.1"/>
    </source>
</evidence>
<evidence type="ECO:0000256" key="1">
    <source>
        <dbReference type="SAM" id="Phobius"/>
    </source>
</evidence>
<dbReference type="AlphaFoldDB" id="A0A6B8KGJ7"/>
<keyword evidence="1" id="KW-1133">Transmembrane helix</keyword>
<keyword evidence="1" id="KW-0812">Transmembrane</keyword>